<dbReference type="AlphaFoldDB" id="A0A9W8IVH3"/>
<dbReference type="GO" id="GO:0005525">
    <property type="term" value="F:GTP binding"/>
    <property type="evidence" value="ECO:0007669"/>
    <property type="project" value="InterPro"/>
</dbReference>
<proteinExistence type="predicted"/>
<gene>
    <name evidence="2" type="ORF">H1R20_g13011</name>
</gene>
<dbReference type="OrthoDB" id="8954335at2759"/>
<protein>
    <recommendedName>
        <fullName evidence="1">G domain-containing protein</fullName>
    </recommendedName>
</protein>
<dbReference type="InterPro" id="IPR006073">
    <property type="entry name" value="GTP-bd"/>
</dbReference>
<accession>A0A9W8IVH3</accession>
<dbReference type="Pfam" id="PF01926">
    <property type="entry name" value="MMR_HSR1"/>
    <property type="match status" value="1"/>
</dbReference>
<dbReference type="Proteomes" id="UP001140091">
    <property type="component" value="Unassembled WGS sequence"/>
</dbReference>
<organism evidence="2 3">
    <name type="scientific">Candolleomyces eurysporus</name>
    <dbReference type="NCBI Taxonomy" id="2828524"/>
    <lineage>
        <taxon>Eukaryota</taxon>
        <taxon>Fungi</taxon>
        <taxon>Dikarya</taxon>
        <taxon>Basidiomycota</taxon>
        <taxon>Agaricomycotina</taxon>
        <taxon>Agaricomycetes</taxon>
        <taxon>Agaricomycetidae</taxon>
        <taxon>Agaricales</taxon>
        <taxon>Agaricineae</taxon>
        <taxon>Psathyrellaceae</taxon>
        <taxon>Candolleomyces</taxon>
    </lineage>
</organism>
<dbReference type="InterPro" id="IPR027417">
    <property type="entry name" value="P-loop_NTPase"/>
</dbReference>
<reference evidence="2" key="1">
    <citation type="submission" date="2022-06" db="EMBL/GenBank/DDBJ databases">
        <title>Genome Sequence of Candolleomyces eurysporus.</title>
        <authorList>
            <person name="Buettner E."/>
        </authorList>
    </citation>
    <scope>NUCLEOTIDE SEQUENCE</scope>
    <source>
        <strain evidence="2">VTCC 930004</strain>
    </source>
</reference>
<dbReference type="EMBL" id="JANBPK010001249">
    <property type="protein sequence ID" value="KAJ2924086.1"/>
    <property type="molecule type" value="Genomic_DNA"/>
</dbReference>
<sequence length="277" mass="30674">MPPTTNDAASTGRFHDARDTDIVIPIIGRGGAGKSTFINYLLQGASCSGKAVLVGHGLDPCTTQLEYVVIDSGCRSELKDIINRKIVLVDTPGLDGTDLSRAAQGTQYQEDFKKTEKTLKGYWQPMTNAGAQIQRLQAGSGKESAWQIIRSVLEKAEENIAISEHESAARASKPKVTTSKVWSLENARETDIVILQLDYIVFEEGLTDHWKRIRGRRIVIVDTPGFNNTEVEDTVLLHHITRWLVQSNKKMVGLGWMTMLTSARYDRLENGNEGESS</sequence>
<dbReference type="SUPFAM" id="SSF52540">
    <property type="entry name" value="P-loop containing nucleoside triphosphate hydrolases"/>
    <property type="match status" value="2"/>
</dbReference>
<evidence type="ECO:0000313" key="3">
    <source>
        <dbReference type="Proteomes" id="UP001140091"/>
    </source>
</evidence>
<dbReference type="Gene3D" id="3.40.50.300">
    <property type="entry name" value="P-loop containing nucleotide triphosphate hydrolases"/>
    <property type="match status" value="2"/>
</dbReference>
<keyword evidence="3" id="KW-1185">Reference proteome</keyword>
<name>A0A9W8IVH3_9AGAR</name>
<feature type="non-terminal residue" evidence="2">
    <location>
        <position position="277"/>
    </location>
</feature>
<comment type="caution">
    <text evidence="2">The sequence shown here is derived from an EMBL/GenBank/DDBJ whole genome shotgun (WGS) entry which is preliminary data.</text>
</comment>
<evidence type="ECO:0000313" key="2">
    <source>
        <dbReference type="EMBL" id="KAJ2924086.1"/>
    </source>
</evidence>
<evidence type="ECO:0000259" key="1">
    <source>
        <dbReference type="Pfam" id="PF01926"/>
    </source>
</evidence>
<feature type="domain" description="G" evidence="1">
    <location>
        <begin position="25"/>
        <end position="117"/>
    </location>
</feature>